<keyword evidence="7" id="KW-0436">Ligase</keyword>
<keyword evidence="8" id="KW-0028">Amino-acid biosynthesis</keyword>
<comment type="caution">
    <text evidence="26">The sequence shown here is derived from an EMBL/GenBank/DDBJ whole genome shotgun (WGS) entry which is preliminary data.</text>
</comment>
<evidence type="ECO:0000256" key="22">
    <source>
        <dbReference type="PROSITE-ProRule" id="PRU00409"/>
    </source>
</evidence>
<organism evidence="26 27">
    <name type="scientific">Candidatus Hakubella thermalkaliphila</name>
    <dbReference type="NCBI Taxonomy" id="2754717"/>
    <lineage>
        <taxon>Bacteria</taxon>
        <taxon>Bacillati</taxon>
        <taxon>Actinomycetota</taxon>
        <taxon>Actinomycetota incertae sedis</taxon>
        <taxon>Candidatus Hakubellales</taxon>
        <taxon>Candidatus Hakubellaceae</taxon>
        <taxon>Candidatus Hakubella</taxon>
    </lineage>
</organism>
<evidence type="ECO:0000256" key="5">
    <source>
        <dbReference type="ARBA" id="ARBA00012738"/>
    </source>
</evidence>
<comment type="catalytic activity">
    <reaction evidence="17">
        <text>hydrogencarbonate + NH4(+) + 2 ATP = carbamoyl phosphate + 2 ADP + phosphate + 2 H(+)</text>
        <dbReference type="Rhea" id="RHEA:18029"/>
        <dbReference type="ChEBI" id="CHEBI:15378"/>
        <dbReference type="ChEBI" id="CHEBI:17544"/>
        <dbReference type="ChEBI" id="CHEBI:28938"/>
        <dbReference type="ChEBI" id="CHEBI:30616"/>
        <dbReference type="ChEBI" id="CHEBI:43474"/>
        <dbReference type="ChEBI" id="CHEBI:58228"/>
        <dbReference type="ChEBI" id="CHEBI:456216"/>
        <dbReference type="EC" id="6.3.4.16"/>
    </reaction>
</comment>
<evidence type="ECO:0000256" key="16">
    <source>
        <dbReference type="ARBA" id="ARBA00044063"/>
    </source>
</evidence>
<dbReference type="InterPro" id="IPR058047">
    <property type="entry name" value="CPSase_preATP-grasp"/>
</dbReference>
<dbReference type="NCBIfam" id="NF009455">
    <property type="entry name" value="PRK12815.1"/>
    <property type="match status" value="1"/>
</dbReference>
<dbReference type="InterPro" id="IPR033937">
    <property type="entry name" value="MGS_CPS_CarB"/>
</dbReference>
<comment type="similarity">
    <text evidence="4">Belongs to the CarB family.</text>
</comment>
<dbReference type="Gene3D" id="3.40.50.1380">
    <property type="entry name" value="Methylglyoxal synthase-like domain"/>
    <property type="match status" value="1"/>
</dbReference>
<feature type="domain" description="ATP-grasp" evidence="24">
    <location>
        <begin position="354"/>
        <end position="545"/>
    </location>
</feature>
<dbReference type="SMART" id="SM00851">
    <property type="entry name" value="MGS"/>
    <property type="match status" value="1"/>
</dbReference>
<evidence type="ECO:0000256" key="19">
    <source>
        <dbReference type="ARBA" id="ARBA00062056"/>
    </source>
</evidence>
<keyword evidence="15" id="KW-0464">Manganese</keyword>
<reference evidence="26 27" key="1">
    <citation type="journal article" date="2020" name="Front. Microbiol.">
        <title>Single-cell genomics of novel Actinobacteria with the Wood-Ljungdahl pathway discovered in a serpentinizing system.</title>
        <authorList>
            <person name="Merino N."/>
            <person name="Kawai M."/>
            <person name="Boyd E.S."/>
            <person name="Colman D.R."/>
            <person name="McGlynn S.E."/>
            <person name="Nealson K.H."/>
            <person name="Kurokawa K."/>
            <person name="Hongoh Y."/>
        </authorList>
    </citation>
    <scope>NUCLEOTIDE SEQUENCE [LARGE SCALE GENOMIC DNA]</scope>
    <source>
        <strain evidence="26 27">S43</strain>
    </source>
</reference>
<dbReference type="InterPro" id="IPR005480">
    <property type="entry name" value="CPSase_lsu_oligo"/>
</dbReference>
<dbReference type="Gene3D" id="1.10.1030.10">
    <property type="entry name" value="Carbamoyl-phosphate synthetase, large subunit oligomerisation domain"/>
    <property type="match status" value="1"/>
</dbReference>
<evidence type="ECO:0000256" key="11">
    <source>
        <dbReference type="ARBA" id="ARBA00022741"/>
    </source>
</evidence>
<evidence type="ECO:0000256" key="23">
    <source>
        <dbReference type="SAM" id="MobiDB-lite"/>
    </source>
</evidence>
<dbReference type="FunFam" id="3.30.470.20:FF:000013">
    <property type="entry name" value="Carbamoyl-phosphate synthase large chain"/>
    <property type="match status" value="1"/>
</dbReference>
<dbReference type="Gene3D" id="3.30.470.20">
    <property type="entry name" value="ATP-grasp fold, B domain"/>
    <property type="match status" value="2"/>
</dbReference>
<dbReference type="InterPro" id="IPR005483">
    <property type="entry name" value="CPSase_dom"/>
</dbReference>
<evidence type="ECO:0000256" key="8">
    <source>
        <dbReference type="ARBA" id="ARBA00022605"/>
    </source>
</evidence>
<dbReference type="Pfam" id="PF02787">
    <property type="entry name" value="CPSase_L_D3"/>
    <property type="match status" value="1"/>
</dbReference>
<proteinExistence type="inferred from homology"/>
<evidence type="ECO:0000256" key="12">
    <source>
        <dbReference type="ARBA" id="ARBA00022840"/>
    </source>
</evidence>
<dbReference type="GO" id="GO:0006541">
    <property type="term" value="P:glutamine metabolic process"/>
    <property type="evidence" value="ECO:0007669"/>
    <property type="project" value="TreeGrafter"/>
</dbReference>
<comment type="subunit">
    <text evidence="19">Composed of two chains; the small (or glutamine) chain promotes the hydrolysis of glutamine to ammonia, which is used by the large (or ammonia) chain to synthesize carbamoyl phosphate. Tetramer of heterodimers (alpha,beta)4.</text>
</comment>
<dbReference type="GO" id="GO:0044205">
    <property type="term" value="P:'de novo' UMP biosynthetic process"/>
    <property type="evidence" value="ECO:0007669"/>
    <property type="project" value="UniProtKB-UniPathway"/>
</dbReference>
<comment type="pathway">
    <text evidence="3">Amino-acid biosynthesis; L-arginine biosynthesis; carbamoyl phosphate from bicarbonate: step 1/1.</text>
</comment>
<evidence type="ECO:0000259" key="25">
    <source>
        <dbReference type="PROSITE" id="PS51855"/>
    </source>
</evidence>
<dbReference type="Pfam" id="PF02142">
    <property type="entry name" value="MGS"/>
    <property type="match status" value="1"/>
</dbReference>
<keyword evidence="11 22" id="KW-0547">Nucleotide-binding</keyword>
<dbReference type="SUPFAM" id="SSF48108">
    <property type="entry name" value="Carbamoyl phosphate synthetase, large subunit connection domain"/>
    <property type="match status" value="1"/>
</dbReference>
<dbReference type="AlphaFoldDB" id="A0A6V8PUH0"/>
<gene>
    <name evidence="26" type="ORF">HKBW3S43_01335</name>
</gene>
<dbReference type="FunFam" id="1.10.1030.10:FF:000002">
    <property type="entry name" value="Carbamoyl-phosphate synthase large chain"/>
    <property type="match status" value="1"/>
</dbReference>
<evidence type="ECO:0000256" key="18">
    <source>
        <dbReference type="ARBA" id="ARBA00057223"/>
    </source>
</evidence>
<dbReference type="CDD" id="cd01424">
    <property type="entry name" value="MGS_CPS_II"/>
    <property type="match status" value="1"/>
</dbReference>
<evidence type="ECO:0000256" key="7">
    <source>
        <dbReference type="ARBA" id="ARBA00022598"/>
    </source>
</evidence>
<dbReference type="GO" id="GO:0004087">
    <property type="term" value="F:carbamoyl-phosphate synthase (ammonia) activity"/>
    <property type="evidence" value="ECO:0007669"/>
    <property type="project" value="UniProtKB-EC"/>
</dbReference>
<evidence type="ECO:0000256" key="14">
    <source>
        <dbReference type="ARBA" id="ARBA00022975"/>
    </source>
</evidence>
<feature type="domain" description="MGS-like" evidence="25">
    <location>
        <begin position="612"/>
        <end position="791"/>
    </location>
</feature>
<keyword evidence="9" id="KW-0479">Metal-binding</keyword>
<dbReference type="GO" id="GO:0046872">
    <property type="term" value="F:metal ion binding"/>
    <property type="evidence" value="ECO:0007669"/>
    <property type="project" value="UniProtKB-KW"/>
</dbReference>
<dbReference type="PROSITE" id="PS50975">
    <property type="entry name" value="ATP_GRASP"/>
    <property type="match status" value="1"/>
</dbReference>
<comment type="function">
    <text evidence="18">Large subunit of the glutamine-dependent carbamoyl phosphate synthetase (CPSase). CPSase catalyzes the formation of carbamoyl phosphate from the ammonia moiety of glutamine, carbonate, and phosphate donated by ATP, constituting the first step of 2 biosynthetic pathways, one leading to arginine and/or urea and the other to pyrimidine nucleotides. The large subunit (synthetase) binds the substrates ammonia (free or transferred from glutamine from the small subunit), hydrogencarbonate and ATP and carries out an ATP-coupled ligase reaction, activating hydrogencarbonate by forming carboxy phosphate which reacts with ammonia to form carbamoyl phosphate.</text>
</comment>
<protein>
    <recommendedName>
        <fullName evidence="20">Carbamoyl phosphate synthase large chain, C-terminal section</fullName>
        <ecNumber evidence="16">6.3.4.16</ecNumber>
        <ecNumber evidence="5">6.3.5.5</ecNumber>
    </recommendedName>
    <alternativeName>
        <fullName evidence="21">Carbamoyl phosphate synthetase ammonia chain</fullName>
    </alternativeName>
</protein>
<comment type="cofactor">
    <cofactor evidence="2">
        <name>Mg(2+)</name>
        <dbReference type="ChEBI" id="CHEBI:18420"/>
    </cofactor>
</comment>
<dbReference type="NCBIfam" id="NF003671">
    <property type="entry name" value="PRK05294.1"/>
    <property type="match status" value="1"/>
</dbReference>
<evidence type="ECO:0000256" key="10">
    <source>
        <dbReference type="ARBA" id="ARBA00022737"/>
    </source>
</evidence>
<dbReference type="PROSITE" id="PS00867">
    <property type="entry name" value="CPSASE_2"/>
    <property type="match status" value="1"/>
</dbReference>
<accession>A0A6V8PUH0</accession>
<dbReference type="InterPro" id="IPR036914">
    <property type="entry name" value="MGS-like_dom_sf"/>
</dbReference>
<evidence type="ECO:0000256" key="13">
    <source>
        <dbReference type="ARBA" id="ARBA00022842"/>
    </source>
</evidence>
<dbReference type="GO" id="GO:0005524">
    <property type="term" value="F:ATP binding"/>
    <property type="evidence" value="ECO:0007669"/>
    <property type="project" value="UniProtKB-UniRule"/>
</dbReference>
<dbReference type="EC" id="6.3.4.16" evidence="16"/>
<dbReference type="UniPathway" id="UPA00070">
    <property type="reaction ID" value="UER00115"/>
</dbReference>
<dbReference type="SMART" id="SM01096">
    <property type="entry name" value="CPSase_L_D3"/>
    <property type="match status" value="1"/>
</dbReference>
<evidence type="ECO:0000256" key="20">
    <source>
        <dbReference type="ARBA" id="ARBA00067580"/>
    </source>
</evidence>
<dbReference type="InterPro" id="IPR011607">
    <property type="entry name" value="MGS-like_dom"/>
</dbReference>
<dbReference type="SUPFAM" id="SSF56059">
    <property type="entry name" value="Glutathione synthetase ATP-binding domain-like"/>
    <property type="match status" value="2"/>
</dbReference>
<dbReference type="InterPro" id="IPR036897">
    <property type="entry name" value="CarbamoylP_synth_lsu_oligo_sf"/>
</dbReference>
<dbReference type="InterPro" id="IPR011761">
    <property type="entry name" value="ATP-grasp"/>
</dbReference>
<dbReference type="SUPFAM" id="SSF52335">
    <property type="entry name" value="Methylglyoxal synthase-like"/>
    <property type="match status" value="1"/>
</dbReference>
<dbReference type="PROSITE" id="PS51855">
    <property type="entry name" value="MGS"/>
    <property type="match status" value="1"/>
</dbReference>
<dbReference type="PANTHER" id="PTHR11405">
    <property type="entry name" value="CARBAMOYLTRANSFERASE FAMILY MEMBER"/>
    <property type="match status" value="1"/>
</dbReference>
<dbReference type="FunFam" id="3.40.50.20:FF:000002">
    <property type="entry name" value="Carbamoyl-phosphate synthase large chain"/>
    <property type="match status" value="1"/>
</dbReference>
<dbReference type="InterPro" id="IPR016185">
    <property type="entry name" value="PreATP-grasp_dom_sf"/>
</dbReference>
<dbReference type="InterPro" id="IPR005479">
    <property type="entry name" value="CPAse_ATP-bd"/>
</dbReference>
<evidence type="ECO:0000313" key="26">
    <source>
        <dbReference type="EMBL" id="GFP35544.1"/>
    </source>
</evidence>
<dbReference type="PROSITE" id="PS00866">
    <property type="entry name" value="CPSASE_1"/>
    <property type="match status" value="1"/>
</dbReference>
<dbReference type="FunFam" id="3.30.1490.20:FF:000001">
    <property type="entry name" value="Carbamoyl-phosphate synthase large chain"/>
    <property type="match status" value="1"/>
</dbReference>
<evidence type="ECO:0000256" key="17">
    <source>
        <dbReference type="ARBA" id="ARBA00047359"/>
    </source>
</evidence>
<evidence type="ECO:0000256" key="4">
    <source>
        <dbReference type="ARBA" id="ARBA00009799"/>
    </source>
</evidence>
<dbReference type="EC" id="6.3.5.5" evidence="5"/>
<dbReference type="Pfam" id="PF25596">
    <property type="entry name" value="CPSase_L_D1"/>
    <property type="match status" value="1"/>
</dbReference>
<dbReference type="SUPFAM" id="SSF52440">
    <property type="entry name" value="PreATP-grasp domain"/>
    <property type="match status" value="1"/>
</dbReference>
<keyword evidence="12 22" id="KW-0067">ATP-binding</keyword>
<evidence type="ECO:0000259" key="24">
    <source>
        <dbReference type="PROSITE" id="PS50975"/>
    </source>
</evidence>
<sequence length="891" mass="97916">MPPPVPPQGETGTDDHRKPPSCFEPTLDYVVVKIPRWAFDKFPETDSTLTTRMKSVGEVMAMGRSFKEALQKALRSLETGRYGLGSDGRREEECHSDILLARLSKPNPDRIFFIKKALEMGMTVEEIGELTGIDPWFLFQIKELVDFERSFEAVTIQDMEPCHLREAKRQGYSDHQVAWLCGATEVEVREKRGELRIRPTYKMIDTCAGEFQSETPYFYSTYEEESDEVPSLTGRKAITLGAGPNRIGQGIEFDYACVQASFALKELGWETIMVNCNPETVSTDYDTSDRLYFEPLTYEDVVNILEAEKPDGLIIQLGGQTPLKLARRLSQAGAKILGTSAEKIDLAEDRERFRALLEQLQIPQSPSGTAASLEEAVKVAAQVGYPVLVRPSYVLGGQAMRIVYDRESLERYISSAVEASGEHTVLIDKFLEGAIEVDVDALADGENVFIGGIMEHIEEAGIHSGDSACVIPPYSLGEEIIEKIKNYTCLLAKVLEVVGLVNIQFAVKDEMIYVLEANPRASRTVPFVSKATGIPLARLAAQVMVGKKLKEFGLEGVSRKGFYAVKEAVLPFRNFPDTDTVLGPEMRSTGEVMGIDESFGRAFAKAQLAAGVRLPHKGNIFISVCNRDKRAVILIAKRLQEMGFKIVATRGTGEVLQASGVEWARVAKSREGRPNVLDMIKNGDIDLIINTPRGRGSRTDGYYMRTASVVHGVPCITTNLLDQIPADQTGRPSSLLRQLLRIQFPGREHSPHGPQAANVPGQSSGIYSLYGQDMVLVQKTLQGGLRSPVAIRRGALADHQTRDERGSGLHVLTVDSVVTDLWISQGHDLAAIGGISENFLVASHGGIQNYLSITPPGGTTALALEIGTILQRQKGFPRTTPPPPLTRMPPT</sequence>
<evidence type="ECO:0000256" key="3">
    <source>
        <dbReference type="ARBA" id="ARBA00005077"/>
    </source>
</evidence>
<dbReference type="EMBL" id="BLSB01000130">
    <property type="protein sequence ID" value="GFP35544.1"/>
    <property type="molecule type" value="Genomic_DNA"/>
</dbReference>
<feature type="non-terminal residue" evidence="26">
    <location>
        <position position="891"/>
    </location>
</feature>
<evidence type="ECO:0000256" key="9">
    <source>
        <dbReference type="ARBA" id="ARBA00022723"/>
    </source>
</evidence>
<evidence type="ECO:0000256" key="15">
    <source>
        <dbReference type="ARBA" id="ARBA00023211"/>
    </source>
</evidence>
<dbReference type="PRINTS" id="PR00098">
    <property type="entry name" value="CPSASE"/>
</dbReference>
<keyword evidence="10" id="KW-0677">Repeat</keyword>
<keyword evidence="13" id="KW-0460">Magnesium</keyword>
<dbReference type="GO" id="GO:0004088">
    <property type="term" value="F:carbamoyl-phosphate synthase (glutamine-hydrolyzing) activity"/>
    <property type="evidence" value="ECO:0007669"/>
    <property type="project" value="UniProtKB-EC"/>
</dbReference>
<evidence type="ECO:0000313" key="27">
    <source>
        <dbReference type="Proteomes" id="UP000576480"/>
    </source>
</evidence>
<evidence type="ECO:0000256" key="1">
    <source>
        <dbReference type="ARBA" id="ARBA00001936"/>
    </source>
</evidence>
<dbReference type="GO" id="GO:0006526">
    <property type="term" value="P:L-arginine biosynthetic process"/>
    <property type="evidence" value="ECO:0007669"/>
    <property type="project" value="UniProtKB-KW"/>
</dbReference>
<keyword evidence="14" id="KW-0665">Pyrimidine biosynthesis</keyword>
<name>A0A6V8PUH0_9ACTN</name>
<comment type="cofactor">
    <cofactor evidence="1">
        <name>Mn(2+)</name>
        <dbReference type="ChEBI" id="CHEBI:29035"/>
    </cofactor>
</comment>
<keyword evidence="6" id="KW-0055">Arginine biosynthesis</keyword>
<evidence type="ECO:0000256" key="6">
    <source>
        <dbReference type="ARBA" id="ARBA00022571"/>
    </source>
</evidence>
<dbReference type="Gene3D" id="3.40.50.20">
    <property type="match status" value="1"/>
</dbReference>
<evidence type="ECO:0000256" key="21">
    <source>
        <dbReference type="ARBA" id="ARBA00083945"/>
    </source>
</evidence>
<dbReference type="PANTHER" id="PTHR11405:SF53">
    <property type="entry name" value="CARBAMOYL-PHOSPHATE SYNTHASE [AMMONIA], MITOCHONDRIAL"/>
    <property type="match status" value="1"/>
</dbReference>
<dbReference type="GO" id="GO:0005737">
    <property type="term" value="C:cytoplasm"/>
    <property type="evidence" value="ECO:0007669"/>
    <property type="project" value="TreeGrafter"/>
</dbReference>
<evidence type="ECO:0000256" key="2">
    <source>
        <dbReference type="ARBA" id="ARBA00001946"/>
    </source>
</evidence>
<dbReference type="Proteomes" id="UP000576480">
    <property type="component" value="Unassembled WGS sequence"/>
</dbReference>
<dbReference type="Pfam" id="PF02786">
    <property type="entry name" value="CPSase_L_D2"/>
    <property type="match status" value="1"/>
</dbReference>
<feature type="region of interest" description="Disordered" evidence="23">
    <location>
        <begin position="1"/>
        <end position="21"/>
    </location>
</feature>